<feature type="region of interest" description="Disordered" evidence="6">
    <location>
        <begin position="87"/>
        <end position="179"/>
    </location>
</feature>
<proteinExistence type="inferred from homology"/>
<feature type="domain" description="FtsK" evidence="7">
    <location>
        <begin position="473"/>
        <end position="673"/>
    </location>
</feature>
<dbReference type="InterPro" id="IPR018541">
    <property type="entry name" value="Ftsk_gamma"/>
</dbReference>
<name>A0A9D1KSP8_9FIRM</name>
<dbReference type="InterPro" id="IPR050206">
    <property type="entry name" value="FtsK/SpoIIIE/SftA"/>
</dbReference>
<dbReference type="SUPFAM" id="SSF46785">
    <property type="entry name" value="Winged helix' DNA-binding domain"/>
    <property type="match status" value="1"/>
</dbReference>
<protein>
    <submittedName>
        <fullName evidence="8">DNA translocase FtsK</fullName>
    </submittedName>
</protein>
<evidence type="ECO:0000259" key="7">
    <source>
        <dbReference type="PROSITE" id="PS50901"/>
    </source>
</evidence>
<dbReference type="Gene3D" id="1.10.10.10">
    <property type="entry name" value="Winged helix-like DNA-binding domain superfamily/Winged helix DNA-binding domain"/>
    <property type="match status" value="1"/>
</dbReference>
<gene>
    <name evidence="8" type="ORF">IAC43_09505</name>
</gene>
<feature type="compositionally biased region" description="Low complexity" evidence="6">
    <location>
        <begin position="155"/>
        <end position="164"/>
    </location>
</feature>
<evidence type="ECO:0000256" key="1">
    <source>
        <dbReference type="ARBA" id="ARBA00006474"/>
    </source>
</evidence>
<dbReference type="Gene3D" id="3.40.50.300">
    <property type="entry name" value="P-loop containing nucleotide triphosphate hydrolases"/>
    <property type="match status" value="1"/>
</dbReference>
<evidence type="ECO:0000256" key="3">
    <source>
        <dbReference type="ARBA" id="ARBA00022840"/>
    </source>
</evidence>
<keyword evidence="2 5" id="KW-0547">Nucleotide-binding</keyword>
<dbReference type="SMART" id="SM00843">
    <property type="entry name" value="Ftsk_gamma"/>
    <property type="match status" value="1"/>
</dbReference>
<comment type="caution">
    <text evidence="8">The sequence shown here is derived from an EMBL/GenBank/DDBJ whole genome shotgun (WGS) entry which is preliminary data.</text>
</comment>
<feature type="region of interest" description="Disordered" evidence="6">
    <location>
        <begin position="24"/>
        <end position="57"/>
    </location>
</feature>
<dbReference type="Gene3D" id="3.30.980.40">
    <property type="match status" value="1"/>
</dbReference>
<feature type="compositionally biased region" description="Polar residues" evidence="6">
    <location>
        <begin position="132"/>
        <end position="141"/>
    </location>
</feature>
<evidence type="ECO:0000256" key="5">
    <source>
        <dbReference type="PROSITE-ProRule" id="PRU00289"/>
    </source>
</evidence>
<comment type="similarity">
    <text evidence="1">Belongs to the FtsK/SpoIIIE/SftA family.</text>
</comment>
<evidence type="ECO:0000256" key="4">
    <source>
        <dbReference type="ARBA" id="ARBA00023125"/>
    </source>
</evidence>
<evidence type="ECO:0000313" key="8">
    <source>
        <dbReference type="EMBL" id="HIT95410.1"/>
    </source>
</evidence>
<feature type="compositionally biased region" description="Basic and acidic residues" evidence="6">
    <location>
        <begin position="97"/>
        <end position="115"/>
    </location>
</feature>
<feature type="compositionally biased region" description="Basic and acidic residues" evidence="6">
    <location>
        <begin position="193"/>
        <end position="207"/>
    </location>
</feature>
<feature type="region of interest" description="Disordered" evidence="6">
    <location>
        <begin position="741"/>
        <end position="764"/>
    </location>
</feature>
<sequence length="836" mass="90653">MAVTGATLLELIDSVRGPVQRLKESYEDNQEVRRARREAREQMMESQMAERADERAARLEERKRQAIIAEQAGKRYESRFNIDVAMSDEEAQQAAQQERRRADKKAAAAQEKKESSAQGLEQALNRIRSESGEQPTGMSAENETKDNKNTGSETAAQNDTAAAAHVDEDTTGKQGADEPSLDAIIAAFKKKPAAGEDKPVQPVLKEETIEEPVFTETSVSSGAAPAVSLSAEQPPLKMSSANPEGVGETIAELLESQPEPPQPDIPDDLPFDLDQGDVMSQRMGSALHDIRSAQSDMPAVQPEEPATVENVEPEAQTEAAVAPVAAAAPVAPPVQQEYRLPPVSLLKLPKNTNNADVSEELKMNASKLVETLKSFGVQTRIVDITRGPTVTRYELQPSTGVKISKITGLADDIALNLATAGVRIEAPIPNKPAVGIEVPNRVTDTVTIREVIDSEEFRNARGALPAAFGRDIAGQITIGDIAAMPHMLIAGTTGSGKSVCVNSIIISLLYRFAPKDLRLIMVDPKMVEMVIYNGIPHLLVPVVTDARKASGALGWAVNEMLKRYATFSEHAVRDIKGYNRLVERAAEGEQQTAQPLEHMPYIVVVIDELSDLMMAAPNEVEDAICRIAQMGRAAGINLIVATQRPSVDVVTGLIKANIPSRIALTVSSQIDSRTIIDTSGAEKLLGHGDMLYAPVGKKPTRVQGCYVSDEEVEDVVRFIKENQATEVQYDARIMEEIEQRAAAEPGSKKGKGGGEPSSDGDSDPLIMEAVDVILDAGQASTSYLQRRLKVGYARAARLMDELEDRGIVGPQDGSKPRELLITRSQWQEIKERMENP</sequence>
<dbReference type="PANTHER" id="PTHR22683:SF41">
    <property type="entry name" value="DNA TRANSLOCASE FTSK"/>
    <property type="match status" value="1"/>
</dbReference>
<dbReference type="InterPro" id="IPR036390">
    <property type="entry name" value="WH_DNA-bd_sf"/>
</dbReference>
<reference evidence="8" key="1">
    <citation type="submission" date="2020-10" db="EMBL/GenBank/DDBJ databases">
        <authorList>
            <person name="Gilroy R."/>
        </authorList>
    </citation>
    <scope>NUCLEOTIDE SEQUENCE</scope>
    <source>
        <strain evidence="8">ChiBcec7-5410</strain>
    </source>
</reference>
<evidence type="ECO:0000256" key="6">
    <source>
        <dbReference type="SAM" id="MobiDB-lite"/>
    </source>
</evidence>
<dbReference type="EMBL" id="DVLW01000261">
    <property type="protein sequence ID" value="HIT95410.1"/>
    <property type="molecule type" value="Genomic_DNA"/>
</dbReference>
<dbReference type="Proteomes" id="UP000824160">
    <property type="component" value="Unassembled WGS sequence"/>
</dbReference>
<feature type="binding site" evidence="5">
    <location>
        <begin position="491"/>
        <end position="498"/>
    </location>
    <ligand>
        <name>ATP</name>
        <dbReference type="ChEBI" id="CHEBI:30616"/>
    </ligand>
</feature>
<dbReference type="InterPro" id="IPR036388">
    <property type="entry name" value="WH-like_DNA-bd_sf"/>
</dbReference>
<organism evidence="8 9">
    <name type="scientific">Candidatus Faecivivens stercoripullorum</name>
    <dbReference type="NCBI Taxonomy" id="2840805"/>
    <lineage>
        <taxon>Bacteria</taxon>
        <taxon>Bacillati</taxon>
        <taxon>Bacillota</taxon>
        <taxon>Clostridia</taxon>
        <taxon>Eubacteriales</taxon>
        <taxon>Oscillospiraceae</taxon>
        <taxon>Oscillospiraceae incertae sedis</taxon>
        <taxon>Candidatus Faecivivens</taxon>
    </lineage>
</organism>
<dbReference type="CDD" id="cd01127">
    <property type="entry name" value="TrwB_TraG_TraD_VirD4"/>
    <property type="match status" value="1"/>
</dbReference>
<dbReference type="GO" id="GO:0003677">
    <property type="term" value="F:DNA binding"/>
    <property type="evidence" value="ECO:0007669"/>
    <property type="project" value="UniProtKB-KW"/>
</dbReference>
<dbReference type="InterPro" id="IPR027417">
    <property type="entry name" value="P-loop_NTPase"/>
</dbReference>
<evidence type="ECO:0000256" key="2">
    <source>
        <dbReference type="ARBA" id="ARBA00022741"/>
    </source>
</evidence>
<dbReference type="AlphaFoldDB" id="A0A9D1KSP8"/>
<dbReference type="Pfam" id="PF17854">
    <property type="entry name" value="FtsK_alpha"/>
    <property type="match status" value="1"/>
</dbReference>
<dbReference type="GO" id="GO:0016020">
    <property type="term" value="C:membrane"/>
    <property type="evidence" value="ECO:0007669"/>
    <property type="project" value="UniProtKB-SubCell"/>
</dbReference>
<accession>A0A9D1KSP8</accession>
<dbReference type="SUPFAM" id="SSF52540">
    <property type="entry name" value="P-loop containing nucleoside triphosphate hydrolases"/>
    <property type="match status" value="1"/>
</dbReference>
<dbReference type="Pfam" id="PF09397">
    <property type="entry name" value="FtsK_gamma"/>
    <property type="match status" value="1"/>
</dbReference>
<keyword evidence="3 5" id="KW-0067">ATP-binding</keyword>
<dbReference type="InterPro" id="IPR041027">
    <property type="entry name" value="FtsK_alpha"/>
</dbReference>
<dbReference type="Pfam" id="PF01580">
    <property type="entry name" value="FtsK_SpoIIIE"/>
    <property type="match status" value="1"/>
</dbReference>
<keyword evidence="4" id="KW-0238">DNA-binding</keyword>
<dbReference type="PROSITE" id="PS50901">
    <property type="entry name" value="FTSK"/>
    <property type="match status" value="1"/>
</dbReference>
<dbReference type="GO" id="GO:0005524">
    <property type="term" value="F:ATP binding"/>
    <property type="evidence" value="ECO:0007669"/>
    <property type="project" value="UniProtKB-UniRule"/>
</dbReference>
<dbReference type="PANTHER" id="PTHR22683">
    <property type="entry name" value="SPORULATION PROTEIN RELATED"/>
    <property type="match status" value="1"/>
</dbReference>
<dbReference type="InterPro" id="IPR002543">
    <property type="entry name" value="FtsK_dom"/>
</dbReference>
<feature type="region of interest" description="Disordered" evidence="6">
    <location>
        <begin position="191"/>
        <end position="243"/>
    </location>
</feature>
<reference evidence="8" key="2">
    <citation type="journal article" date="2021" name="PeerJ">
        <title>Extensive microbial diversity within the chicken gut microbiome revealed by metagenomics and culture.</title>
        <authorList>
            <person name="Gilroy R."/>
            <person name="Ravi A."/>
            <person name="Getino M."/>
            <person name="Pursley I."/>
            <person name="Horton D.L."/>
            <person name="Alikhan N.F."/>
            <person name="Baker D."/>
            <person name="Gharbi K."/>
            <person name="Hall N."/>
            <person name="Watson M."/>
            <person name="Adriaenssens E.M."/>
            <person name="Foster-Nyarko E."/>
            <person name="Jarju S."/>
            <person name="Secka A."/>
            <person name="Antonio M."/>
            <person name="Oren A."/>
            <person name="Chaudhuri R.R."/>
            <person name="La Ragione R."/>
            <person name="Hildebrand F."/>
            <person name="Pallen M.J."/>
        </authorList>
    </citation>
    <scope>NUCLEOTIDE SEQUENCE</scope>
    <source>
        <strain evidence="8">ChiBcec7-5410</strain>
    </source>
</reference>
<evidence type="ECO:0000313" key="9">
    <source>
        <dbReference type="Proteomes" id="UP000824160"/>
    </source>
</evidence>